<accession>A0A1I5PYJ1</accession>
<dbReference type="InterPro" id="IPR011330">
    <property type="entry name" value="Glyco_hydro/deAcase_b/a-brl"/>
</dbReference>
<dbReference type="Gene3D" id="3.20.20.370">
    <property type="entry name" value="Glycoside hydrolase/deacetylase"/>
    <property type="match status" value="1"/>
</dbReference>
<keyword evidence="1" id="KW-1133">Transmembrane helix</keyword>
<dbReference type="STRING" id="306540.SAMN05421839_11744"/>
<dbReference type="Proteomes" id="UP000242243">
    <property type="component" value="Unassembled WGS sequence"/>
</dbReference>
<name>A0A1I5PYJ1_9BACI</name>
<dbReference type="RefSeq" id="WP_089831998.1">
    <property type="nucleotide sequence ID" value="NZ_BJWI01000029.1"/>
</dbReference>
<feature type="domain" description="NodB homology" evidence="2">
    <location>
        <begin position="285"/>
        <end position="459"/>
    </location>
</feature>
<dbReference type="AlphaFoldDB" id="A0A1I5PYJ1"/>
<dbReference type="PANTHER" id="PTHR10587">
    <property type="entry name" value="GLYCOSYL TRANSFERASE-RELATED"/>
    <property type="match status" value="1"/>
</dbReference>
<keyword evidence="6" id="KW-1185">Reference proteome</keyword>
<dbReference type="EMBL" id="FOXC01000017">
    <property type="protein sequence ID" value="SFP39007.1"/>
    <property type="molecule type" value="Genomic_DNA"/>
</dbReference>
<evidence type="ECO:0000313" key="5">
    <source>
        <dbReference type="Proteomes" id="UP000242243"/>
    </source>
</evidence>
<reference evidence="3 6" key="2">
    <citation type="submission" date="2019-07" db="EMBL/GenBank/DDBJ databases">
        <title>Whole genome shotgun sequence of Halolactibacillus halophilus NBRC 100868.</title>
        <authorList>
            <person name="Hosoyama A."/>
            <person name="Uohara A."/>
            <person name="Ohji S."/>
            <person name="Ichikawa N."/>
        </authorList>
    </citation>
    <scope>NUCLEOTIDE SEQUENCE [LARGE SCALE GENOMIC DNA]</scope>
    <source>
        <strain evidence="3 6">NBRC 100868</strain>
    </source>
</reference>
<dbReference type="SUPFAM" id="SSF88713">
    <property type="entry name" value="Glycoside hydrolase/deacetylase"/>
    <property type="match status" value="1"/>
</dbReference>
<dbReference type="GO" id="GO:0005975">
    <property type="term" value="P:carbohydrate metabolic process"/>
    <property type="evidence" value="ECO:0007669"/>
    <property type="project" value="InterPro"/>
</dbReference>
<gene>
    <name evidence="3" type="primary">pdaC</name>
    <name evidence="3" type="ORF">HHA03_17930</name>
    <name evidence="4" type="ORF">SAMN05421839_11744</name>
</gene>
<keyword evidence="1" id="KW-0812">Transmembrane</keyword>
<evidence type="ECO:0000313" key="6">
    <source>
        <dbReference type="Proteomes" id="UP000321547"/>
    </source>
</evidence>
<dbReference type="OrthoDB" id="9812065at2"/>
<sequence length="466" mass="52742">MKAIHKIYGVLALLIFVLVGLIIGSLMSGKSTNHELQATEDVAQSHYPGIQIATEVEEKAHYHSAVHYPVFKDDKLNKTITAFVEEEKAHYLKEVADNEVLLTERGWQASFYLTFDIHPVEDELYSIVFSTESYVMGANGRQTSKVFMVDLGSENFVTADDIIRVNEETRDVLYTTLKNYFDTSTDYQDMFFDDLLQEWIESTDFSNLYLSRDAITFKFDKYEVTAGAAGSPEVAIPLNDAGPFLKEEWLKKLKVDEPTEKNLETDNVSAGEKEEDDQLISIDKKKVALTFDDGPHSENTLKALQLLAEYDMKATFFMLGSRIDFYPDLVKEVFNQGHEIGNHTWNHKQLTKISDAAIKEEINSVNQKLKDIIGESATVFRPPYGATNDHVESFLTVPSVLWTIDTLDWKTKNPDAILAEVKENLKPGAIILMHDIHATTIDALELVLPYLEEQGYTSVEVSKVLE</sequence>
<dbReference type="EMBL" id="BJWI01000029">
    <property type="protein sequence ID" value="GEM02261.1"/>
    <property type="molecule type" value="Genomic_DNA"/>
</dbReference>
<feature type="transmembrane region" description="Helical" evidence="1">
    <location>
        <begin position="7"/>
        <end position="27"/>
    </location>
</feature>
<dbReference type="InterPro" id="IPR050248">
    <property type="entry name" value="Polysacc_deacetylase_ArnD"/>
</dbReference>
<evidence type="ECO:0000256" key="1">
    <source>
        <dbReference type="SAM" id="Phobius"/>
    </source>
</evidence>
<dbReference type="Gene3D" id="3.30.565.40">
    <property type="entry name" value="Fervidobacterium nodosum Rt17-B1 like"/>
    <property type="match status" value="1"/>
</dbReference>
<proteinExistence type="predicted"/>
<dbReference type="Pfam" id="PF11738">
    <property type="entry name" value="DUF3298"/>
    <property type="match status" value="1"/>
</dbReference>
<dbReference type="GO" id="GO:0016810">
    <property type="term" value="F:hydrolase activity, acting on carbon-nitrogen (but not peptide) bonds"/>
    <property type="evidence" value="ECO:0007669"/>
    <property type="project" value="InterPro"/>
</dbReference>
<dbReference type="InterPro" id="IPR021729">
    <property type="entry name" value="DUF3298"/>
</dbReference>
<reference evidence="4 5" key="1">
    <citation type="submission" date="2016-10" db="EMBL/GenBank/DDBJ databases">
        <authorList>
            <person name="de Groot N.N."/>
        </authorList>
    </citation>
    <scope>NUCLEOTIDE SEQUENCE [LARGE SCALE GENOMIC DNA]</scope>
    <source>
        <strain evidence="4 5">DSM 17073</strain>
    </source>
</reference>
<organism evidence="4 5">
    <name type="scientific">Halolactibacillus halophilus</name>
    <dbReference type="NCBI Taxonomy" id="306540"/>
    <lineage>
        <taxon>Bacteria</taxon>
        <taxon>Bacillati</taxon>
        <taxon>Bacillota</taxon>
        <taxon>Bacilli</taxon>
        <taxon>Bacillales</taxon>
        <taxon>Bacillaceae</taxon>
        <taxon>Halolactibacillus</taxon>
    </lineage>
</organism>
<dbReference type="Pfam" id="PF01522">
    <property type="entry name" value="Polysacc_deac_1"/>
    <property type="match status" value="1"/>
</dbReference>
<dbReference type="InterPro" id="IPR037126">
    <property type="entry name" value="PdaC/RsiV-like_sf"/>
</dbReference>
<evidence type="ECO:0000313" key="4">
    <source>
        <dbReference type="EMBL" id="SFP39007.1"/>
    </source>
</evidence>
<protein>
    <submittedName>
        <fullName evidence="3">Peptidoglycan-N-acetylmuramic acid deacetylase PdaC</fullName>
    </submittedName>
    <submittedName>
        <fullName evidence="4">Peptidoglycan/xylan/chitin deacetylase, PgdA/CDA1 family</fullName>
    </submittedName>
</protein>
<dbReference type="PROSITE" id="PS51677">
    <property type="entry name" value="NODB"/>
    <property type="match status" value="1"/>
</dbReference>
<dbReference type="Gene3D" id="3.90.640.20">
    <property type="entry name" value="Heat-shock cognate protein, ATPase"/>
    <property type="match status" value="1"/>
</dbReference>
<keyword evidence="1" id="KW-0472">Membrane</keyword>
<dbReference type="CDD" id="cd10954">
    <property type="entry name" value="CE4_CtAXE_like"/>
    <property type="match status" value="1"/>
</dbReference>
<dbReference type="InterPro" id="IPR002509">
    <property type="entry name" value="NODB_dom"/>
</dbReference>
<dbReference type="Proteomes" id="UP000321547">
    <property type="component" value="Unassembled WGS sequence"/>
</dbReference>
<evidence type="ECO:0000259" key="2">
    <source>
        <dbReference type="PROSITE" id="PS51677"/>
    </source>
</evidence>
<evidence type="ECO:0000313" key="3">
    <source>
        <dbReference type="EMBL" id="GEM02261.1"/>
    </source>
</evidence>